<dbReference type="EMBL" id="GG697241">
    <property type="protein sequence ID" value="EET89678.1"/>
    <property type="molecule type" value="Genomic_DNA"/>
</dbReference>
<dbReference type="InterPro" id="IPR004551">
    <property type="entry name" value="Dphthn_synthase"/>
</dbReference>
<dbReference type="UniPathway" id="UPA00559"/>
<evidence type="ECO:0000313" key="9">
    <source>
        <dbReference type="Proteomes" id="UP000332487"/>
    </source>
</evidence>
<keyword evidence="3" id="KW-0489">Methyltransferase</keyword>
<protein>
    <submittedName>
        <fullName evidence="8">Diphthine synthase</fullName>
    </submittedName>
</protein>
<dbReference type="NCBIfam" id="TIGR00522">
    <property type="entry name" value="dph5"/>
    <property type="match status" value="1"/>
</dbReference>
<proteinExistence type="inferred from homology"/>
<dbReference type="Gene3D" id="3.30.950.10">
    <property type="entry name" value="Methyltransferase, Cobalt-precorrin-4 Transmethylase, Domain 2"/>
    <property type="match status" value="1"/>
</dbReference>
<feature type="binding site" evidence="6">
    <location>
        <position position="87"/>
    </location>
    <ligand>
        <name>S-adenosyl-L-methionine</name>
        <dbReference type="ChEBI" id="CHEBI:59789"/>
    </ligand>
</feature>
<gene>
    <name evidence="8" type="ORF">UNLARM2_0796</name>
</gene>
<dbReference type="Pfam" id="PF00590">
    <property type="entry name" value="TP_methylase"/>
    <property type="match status" value="1"/>
</dbReference>
<organism evidence="8 9">
    <name type="scientific">Candidatus Micrarchaeum acidiphilum ARMAN-2</name>
    <dbReference type="NCBI Taxonomy" id="425595"/>
    <lineage>
        <taxon>Archaea</taxon>
        <taxon>Candidatus Micrarchaeota</taxon>
        <taxon>Candidatus Micrarchaeia</taxon>
        <taxon>Candidatus Micrarchaeales</taxon>
        <taxon>Candidatus Micrarchaeaceae</taxon>
        <taxon>Candidatus Micrarchaeum</taxon>
    </lineage>
</organism>
<evidence type="ECO:0000256" key="5">
    <source>
        <dbReference type="ARBA" id="ARBA00022691"/>
    </source>
</evidence>
<reference evidence="8 9" key="2">
    <citation type="journal article" date="2010" name="Proc. Natl. Acad. Sci. U.S.A.">
        <title>Enigmatic, ultrasmall, uncultivated Archaea.</title>
        <authorList>
            <person name="Baker B.J."/>
            <person name="Comolli L.R."/>
            <person name="Dick G.J."/>
            <person name="Hauser L.J."/>
            <person name="Hyatt D."/>
            <person name="Dill B.D."/>
            <person name="Land M.L."/>
            <person name="Verberkmoes N.C."/>
            <person name="Hettich R.L."/>
            <person name="Banfield J.F."/>
        </authorList>
    </citation>
    <scope>NUCLEOTIDE SEQUENCE [LARGE SCALE GENOMIC DNA]</scope>
    <source>
        <strain evidence="8">ARMAN-2</strain>
    </source>
</reference>
<reference evidence="8 9" key="1">
    <citation type="journal article" date="2009" name="Genome Biol.">
        <title>Community-wide analysis of microbial genome sequence signatures.</title>
        <authorList>
            <person name="Dick G.J."/>
            <person name="Andersson A.F."/>
            <person name="Baker B.J."/>
            <person name="Simmons S.L."/>
            <person name="Thomas B.C."/>
            <person name="Yelton A.P."/>
            <person name="Banfield J.F."/>
        </authorList>
    </citation>
    <scope>NUCLEOTIDE SEQUENCE [LARGE SCALE GENOMIC DNA]</scope>
    <source>
        <strain evidence="8">ARMAN-2</strain>
    </source>
</reference>
<evidence type="ECO:0000256" key="4">
    <source>
        <dbReference type="ARBA" id="ARBA00022679"/>
    </source>
</evidence>
<dbReference type="Gene3D" id="3.40.1010.10">
    <property type="entry name" value="Cobalt-precorrin-4 Transmethylase, Domain 1"/>
    <property type="match status" value="1"/>
</dbReference>
<feature type="domain" description="Tetrapyrrole methylase" evidence="7">
    <location>
        <begin position="1"/>
        <end position="210"/>
    </location>
</feature>
<dbReference type="Proteomes" id="UP000332487">
    <property type="component" value="Unassembled WGS sequence"/>
</dbReference>
<comment type="pathway">
    <text evidence="1">Protein modification; peptidyl-diphthamide biosynthesis.</text>
</comment>
<sequence>MLYLIGTGLNRYGLTKEALETAKKCRILYIDNYTSIVDGGKIDELSKEIGKTIKIINRADMEEKVRALISEAKNEEVGILVGGDPLIATTHKTILIEARKLGINFGLVHGASILSAAIGESGLDFYRFGQICTIPKWTEHYKPVSFYETIYENYKRGLHSLILLDYDKEHESTIDVSYAVELLEMAETEYGRGLINDNARILVLHDIGMVSRRVQFFSITEAKKANFGHGVTTLIFPGKITELEMEALEIAVK</sequence>
<evidence type="ECO:0000256" key="3">
    <source>
        <dbReference type="ARBA" id="ARBA00022603"/>
    </source>
</evidence>
<keyword evidence="4" id="KW-0808">Transferase</keyword>
<keyword evidence="5 6" id="KW-0949">S-adenosyl-L-methionine</keyword>
<dbReference type="GO" id="GO:0004164">
    <property type="term" value="F:diphthine synthase activity"/>
    <property type="evidence" value="ECO:0007669"/>
    <property type="project" value="InterPro"/>
</dbReference>
<evidence type="ECO:0000313" key="8">
    <source>
        <dbReference type="EMBL" id="EET89678.1"/>
    </source>
</evidence>
<feature type="binding site" evidence="6">
    <location>
        <begin position="112"/>
        <end position="113"/>
    </location>
    <ligand>
        <name>S-adenosyl-L-methionine</name>
        <dbReference type="ChEBI" id="CHEBI:59789"/>
    </ligand>
</feature>
<dbReference type="PANTHER" id="PTHR10882">
    <property type="entry name" value="DIPHTHINE SYNTHASE"/>
    <property type="match status" value="1"/>
</dbReference>
<evidence type="ECO:0000256" key="1">
    <source>
        <dbReference type="ARBA" id="ARBA00005156"/>
    </source>
</evidence>
<dbReference type="InterPro" id="IPR035996">
    <property type="entry name" value="4pyrrol_Methylase_sf"/>
</dbReference>
<dbReference type="PIRSF" id="PIRSF036432">
    <property type="entry name" value="Diphthine_synth"/>
    <property type="match status" value="1"/>
</dbReference>
<keyword evidence="9" id="KW-1185">Reference proteome</keyword>
<feature type="binding site" evidence="6">
    <location>
        <position position="9"/>
    </location>
    <ligand>
        <name>S-adenosyl-L-methionine</name>
        <dbReference type="ChEBI" id="CHEBI:59789"/>
    </ligand>
</feature>
<dbReference type="CDD" id="cd11647">
    <property type="entry name" value="DHP5_DphB"/>
    <property type="match status" value="1"/>
</dbReference>
<dbReference type="PANTHER" id="PTHR10882:SF0">
    <property type="entry name" value="DIPHTHINE METHYL ESTER SYNTHASE"/>
    <property type="match status" value="1"/>
</dbReference>
<evidence type="ECO:0000259" key="7">
    <source>
        <dbReference type="Pfam" id="PF00590"/>
    </source>
</evidence>
<name>C7DIA4_MICA2</name>
<dbReference type="SUPFAM" id="SSF53790">
    <property type="entry name" value="Tetrapyrrole methylase"/>
    <property type="match status" value="1"/>
</dbReference>
<evidence type="ECO:0000256" key="6">
    <source>
        <dbReference type="PIRSR" id="PIRSR036432-1"/>
    </source>
</evidence>
<dbReference type="InterPro" id="IPR014776">
    <property type="entry name" value="4pyrrole_Mease_sub2"/>
</dbReference>
<dbReference type="InterPro" id="IPR014777">
    <property type="entry name" value="4pyrrole_Mease_sub1"/>
</dbReference>
<dbReference type="InterPro" id="IPR000878">
    <property type="entry name" value="4pyrrol_Mease"/>
</dbReference>
<feature type="binding site" evidence="6">
    <location>
        <position position="164"/>
    </location>
    <ligand>
        <name>S-adenosyl-L-methionine</name>
        <dbReference type="ChEBI" id="CHEBI:59789"/>
    </ligand>
</feature>
<dbReference type="AlphaFoldDB" id="C7DIA4"/>
<dbReference type="GO" id="GO:0032259">
    <property type="term" value="P:methylation"/>
    <property type="evidence" value="ECO:0007669"/>
    <property type="project" value="UniProtKB-KW"/>
</dbReference>
<dbReference type="GO" id="GO:0017183">
    <property type="term" value="P:protein histidyl modification to diphthamide"/>
    <property type="evidence" value="ECO:0007669"/>
    <property type="project" value="UniProtKB-UniPathway"/>
</dbReference>
<feature type="binding site" evidence="6">
    <location>
        <position position="84"/>
    </location>
    <ligand>
        <name>S-adenosyl-L-methionine</name>
        <dbReference type="ChEBI" id="CHEBI:59789"/>
    </ligand>
</feature>
<comment type="similarity">
    <text evidence="2">Belongs to the diphthine synthase family.</text>
</comment>
<evidence type="ECO:0000256" key="2">
    <source>
        <dbReference type="ARBA" id="ARBA00006729"/>
    </source>
</evidence>
<accession>C7DIA4</accession>